<evidence type="ECO:0000313" key="2">
    <source>
        <dbReference type="WBParaSite" id="ES5_v2.g19221.t1"/>
    </source>
</evidence>
<accession>A0AC34FPK0</accession>
<reference evidence="2" key="1">
    <citation type="submission" date="2022-11" db="UniProtKB">
        <authorList>
            <consortium name="WormBaseParasite"/>
        </authorList>
    </citation>
    <scope>IDENTIFICATION</scope>
</reference>
<protein>
    <submittedName>
        <fullName evidence="2">Peptidase C1A papain C-terminal domain-containing protein</fullName>
    </submittedName>
</protein>
<dbReference type="WBParaSite" id="ES5_v2.g19221.t1">
    <property type="protein sequence ID" value="ES5_v2.g19221.t1"/>
    <property type="gene ID" value="ES5_v2.g19221"/>
</dbReference>
<evidence type="ECO:0000313" key="1">
    <source>
        <dbReference type="Proteomes" id="UP000887579"/>
    </source>
</evidence>
<name>A0AC34FPK0_9BILA</name>
<proteinExistence type="predicted"/>
<organism evidence="1 2">
    <name type="scientific">Panagrolaimus sp. ES5</name>
    <dbReference type="NCBI Taxonomy" id="591445"/>
    <lineage>
        <taxon>Eukaryota</taxon>
        <taxon>Metazoa</taxon>
        <taxon>Ecdysozoa</taxon>
        <taxon>Nematoda</taxon>
        <taxon>Chromadorea</taxon>
        <taxon>Rhabditida</taxon>
        <taxon>Tylenchina</taxon>
        <taxon>Panagrolaimomorpha</taxon>
        <taxon>Panagrolaimoidea</taxon>
        <taxon>Panagrolaimidae</taxon>
        <taxon>Panagrolaimus</taxon>
    </lineage>
</organism>
<sequence>MFSPNPIKSNVVGNRIDKCYNISAVLSPLSKEDAEFLAHIYPVDDQLQVTFYGCQTKKCIYKADFTNAKQFIADIPKIFDSKIKAVILLVFDFKNKNYPNNIKFCETLKAKLDRTKIPYYFLSNFNCMMIRALKTANITVNVGETIMIVFSDGQWARIFEYTQDGYKLVQKISNKDMAKNGDLYLEIWAGIKKSQKVIITTGKYQQRFINILKSRNPVLCDITDSKYDATCLMEIMKAMLDKSYTKFHVLPVTARNYFIGYEFGEKDFTLIDVPFNNLFLPLESTNGCSKTCFNHFLAYMDFAEGKLVKHKIFHLDQSFHEYKITITIDANNFPTYEVENIIHEHIVNFPKFCDNYKAVGIDDLKTYQIIGILANRSFVCVCKDGNFTFLKSWGGQWGKQMHISFDKKKPQFGEHAEETLAKHGRYGVQDLLQIMTEGDKAGTEITPHGYTFTKNDTHPVLIEFDTFDGKKSAAAPEFLVAMLLKEHLIAIKNETSEKPTSLGFFENVIHEHIENFPKFCDNYKAVGIDNLKTYLIIGILANRSFLCICKDGNFQFLESWGGQWGKQMHISFDKKKPQFGEHA</sequence>
<dbReference type="Proteomes" id="UP000887579">
    <property type="component" value="Unplaced"/>
</dbReference>